<dbReference type="OrthoDB" id="9801766at2"/>
<dbReference type="Proteomes" id="UP000005089">
    <property type="component" value="Unassembled WGS sequence"/>
</dbReference>
<sequence>MKKIDPENWEGREMFAQFSAMECPFFSVTTRYDATALLEKAKKMDVSFSSVCLFAVSKALNEVEAFRYRVLEGGDIVLYDKIDTVCLAMREDRAITAVRVPFQTDYVAFEEARRQEEAKTLALPEPYFYRGYERDVFFISIVPWLAFTGMTHPVSLGSRYDSIVRMTLGKYESSDGRATMPVDIHSHHGFVDGYRHSLFFEAMGRSAQNI</sequence>
<gene>
    <name evidence="1" type="ORF">OFBG_00696</name>
</gene>
<proteinExistence type="predicted"/>
<dbReference type="RefSeq" id="WP_005880309.1">
    <property type="nucleotide sequence ID" value="NZ_CP019430.1"/>
</dbReference>
<dbReference type="GO" id="GO:0008811">
    <property type="term" value="F:chloramphenicol O-acetyltransferase activity"/>
    <property type="evidence" value="ECO:0007669"/>
    <property type="project" value="InterPro"/>
</dbReference>
<reference evidence="1 2" key="1">
    <citation type="submission" date="2009-02" db="EMBL/GenBank/DDBJ databases">
        <title>The Genome Sequence of Oxalobacter formigenes OXCC13.</title>
        <authorList>
            <consortium name="The Broad Institute Genome Sequencing Platform"/>
            <person name="Ward D."/>
            <person name="Young S.K."/>
            <person name="Kodira C.D."/>
            <person name="Zeng Q."/>
            <person name="Koehrsen M."/>
            <person name="Alvarado L."/>
            <person name="Berlin A."/>
            <person name="Borenstein D."/>
            <person name="Chen Z."/>
            <person name="Engels R."/>
            <person name="Freedman E."/>
            <person name="Gellesch M."/>
            <person name="Goldberg J."/>
            <person name="Griggs A."/>
            <person name="Gujja S."/>
            <person name="Heiman D."/>
            <person name="Hepburn T."/>
            <person name="Howarth C."/>
            <person name="Jen D."/>
            <person name="Larson L."/>
            <person name="Lewis B."/>
            <person name="Mehta T."/>
            <person name="Park D."/>
            <person name="Pearson M."/>
            <person name="Roberts A."/>
            <person name="Saif S."/>
            <person name="Shea T."/>
            <person name="Shenoy N."/>
            <person name="Sisk P."/>
            <person name="Stolte C."/>
            <person name="Sykes S."/>
            <person name="Walk T."/>
            <person name="White J."/>
            <person name="Yandava C."/>
            <person name="Allison M.J."/>
            <person name="Lander E."/>
            <person name="Nusbaum C."/>
            <person name="Galagan J."/>
            <person name="Birren B."/>
        </authorList>
    </citation>
    <scope>NUCLEOTIDE SEQUENCE [LARGE SCALE GENOMIC DNA]</scope>
    <source>
        <strain evidence="1 2">OXCC13</strain>
    </source>
</reference>
<name>C3X8Z2_OXAFO</name>
<evidence type="ECO:0000313" key="2">
    <source>
        <dbReference type="Proteomes" id="UP000005089"/>
    </source>
</evidence>
<dbReference type="AlphaFoldDB" id="C3X8Z2"/>
<accession>C3X8Z2</accession>
<dbReference type="Gene3D" id="3.30.559.10">
    <property type="entry name" value="Chloramphenicol acetyltransferase-like domain"/>
    <property type="match status" value="1"/>
</dbReference>
<dbReference type="STRING" id="847.BRW83_1533"/>
<organism evidence="1 2">
    <name type="scientific">Oxalobacter formigenes OXCC13</name>
    <dbReference type="NCBI Taxonomy" id="556269"/>
    <lineage>
        <taxon>Bacteria</taxon>
        <taxon>Pseudomonadati</taxon>
        <taxon>Pseudomonadota</taxon>
        <taxon>Betaproteobacteria</taxon>
        <taxon>Burkholderiales</taxon>
        <taxon>Oxalobacteraceae</taxon>
        <taxon>Oxalobacter</taxon>
    </lineage>
</organism>
<keyword evidence="1" id="KW-0808">Transferase</keyword>
<keyword evidence="2" id="KW-1185">Reference proteome</keyword>
<dbReference type="EMBL" id="GG658170">
    <property type="protein sequence ID" value="EEO29668.1"/>
    <property type="molecule type" value="Genomic_DNA"/>
</dbReference>
<dbReference type="InterPro" id="IPR001707">
    <property type="entry name" value="Cmp_AcTrfase"/>
</dbReference>
<protein>
    <submittedName>
        <fullName evidence="1">Putative chloramphenicol O-acetyltransferase</fullName>
    </submittedName>
</protein>
<evidence type="ECO:0000313" key="1">
    <source>
        <dbReference type="EMBL" id="EEO29668.1"/>
    </source>
</evidence>
<dbReference type="HOGENOM" id="CLU_093121_0_0_4"/>
<dbReference type="SMART" id="SM01059">
    <property type="entry name" value="CAT"/>
    <property type="match status" value="1"/>
</dbReference>
<dbReference type="PANTHER" id="PTHR38474:SF1">
    <property type="entry name" value="SLR0299 PROTEIN"/>
    <property type="match status" value="1"/>
</dbReference>
<dbReference type="GeneID" id="77135395"/>
<dbReference type="eggNOG" id="COG4845">
    <property type="taxonomic scope" value="Bacteria"/>
</dbReference>
<dbReference type="PANTHER" id="PTHR38474">
    <property type="entry name" value="SLR0299 PROTEIN"/>
    <property type="match status" value="1"/>
</dbReference>
<dbReference type="InterPro" id="IPR023213">
    <property type="entry name" value="CAT-like_dom_sf"/>
</dbReference>
<dbReference type="SUPFAM" id="SSF52777">
    <property type="entry name" value="CoA-dependent acyltransferases"/>
    <property type="match status" value="1"/>
</dbReference>
<dbReference type="Pfam" id="PF00302">
    <property type="entry name" value="CAT"/>
    <property type="match status" value="1"/>
</dbReference>